<dbReference type="GO" id="GO:0015175">
    <property type="term" value="F:neutral L-amino acid transmembrane transporter activity"/>
    <property type="evidence" value="ECO:0007669"/>
    <property type="project" value="TreeGrafter"/>
</dbReference>
<dbReference type="GO" id="GO:0015501">
    <property type="term" value="F:glutamate:sodium symporter activity"/>
    <property type="evidence" value="ECO:0007669"/>
    <property type="project" value="TreeGrafter"/>
</dbReference>
<dbReference type="PANTHER" id="PTHR11958:SF63">
    <property type="entry name" value="AMINO ACID TRANSPORTER"/>
    <property type="match status" value="1"/>
</dbReference>
<dbReference type="Pfam" id="PF00375">
    <property type="entry name" value="SDF"/>
    <property type="match status" value="1"/>
</dbReference>
<dbReference type="InterPro" id="IPR001991">
    <property type="entry name" value="Na-dicarboxylate_symporter"/>
</dbReference>
<feature type="transmembrane region" description="Helical" evidence="6">
    <location>
        <begin position="12"/>
        <end position="34"/>
    </location>
</feature>
<feature type="transmembrane region" description="Helical" evidence="6">
    <location>
        <begin position="301"/>
        <end position="318"/>
    </location>
</feature>
<proteinExistence type="inferred from homology"/>
<dbReference type="OrthoDB" id="5877963at2759"/>
<dbReference type="EnsemblMetazoa" id="G6095.2">
    <property type="protein sequence ID" value="G6095.2:cds"/>
    <property type="gene ID" value="G6095"/>
</dbReference>
<dbReference type="AlphaFoldDB" id="A0A8W8NJI5"/>
<dbReference type="InterPro" id="IPR036458">
    <property type="entry name" value="Na:dicarbo_symporter_sf"/>
</dbReference>
<keyword evidence="3 6" id="KW-0812">Transmembrane</keyword>
<feature type="transmembrane region" description="Helical" evidence="6">
    <location>
        <begin position="338"/>
        <end position="363"/>
    </location>
</feature>
<feature type="transmembrane region" description="Helical" evidence="6">
    <location>
        <begin position="375"/>
        <end position="392"/>
    </location>
</feature>
<dbReference type="EnsemblMetazoa" id="G6095.3">
    <property type="protein sequence ID" value="G6095.3:cds"/>
    <property type="gene ID" value="G6095"/>
</dbReference>
<dbReference type="InterPro" id="IPR050746">
    <property type="entry name" value="DAACS"/>
</dbReference>
<keyword evidence="2 6" id="KW-0813">Transport</keyword>
<dbReference type="PRINTS" id="PR00173">
    <property type="entry name" value="EDTRNSPORT"/>
</dbReference>
<evidence type="ECO:0000256" key="2">
    <source>
        <dbReference type="ARBA" id="ARBA00022448"/>
    </source>
</evidence>
<dbReference type="GO" id="GO:0005313">
    <property type="term" value="F:L-glutamate transmembrane transporter activity"/>
    <property type="evidence" value="ECO:0007669"/>
    <property type="project" value="TreeGrafter"/>
</dbReference>
<evidence type="ECO:0000256" key="6">
    <source>
        <dbReference type="RuleBase" id="RU361216"/>
    </source>
</evidence>
<comment type="subcellular location">
    <subcellularLocation>
        <location evidence="1 6">Membrane</location>
        <topology evidence="1 6">Multi-pass membrane protein</topology>
    </subcellularLocation>
</comment>
<keyword evidence="6" id="KW-0769">Symport</keyword>
<protein>
    <recommendedName>
        <fullName evidence="6">Amino acid transporter</fullName>
    </recommendedName>
</protein>
<evidence type="ECO:0000256" key="5">
    <source>
        <dbReference type="ARBA" id="ARBA00023136"/>
    </source>
</evidence>
<dbReference type="Proteomes" id="UP000005408">
    <property type="component" value="Unassembled WGS sequence"/>
</dbReference>
<feature type="transmembrane region" description="Helical" evidence="6">
    <location>
        <begin position="192"/>
        <end position="209"/>
    </location>
</feature>
<feature type="transmembrane region" description="Helical" evidence="6">
    <location>
        <begin position="263"/>
        <end position="289"/>
    </location>
</feature>
<keyword evidence="4 6" id="KW-1133">Transmembrane helix</keyword>
<comment type="similarity">
    <text evidence="6">Belongs to the dicarboxylate/amino acid:cation symporter (DAACS) (TC 2.A.23) family.</text>
</comment>
<organism evidence="7 8">
    <name type="scientific">Magallana gigas</name>
    <name type="common">Pacific oyster</name>
    <name type="synonym">Crassostrea gigas</name>
    <dbReference type="NCBI Taxonomy" id="29159"/>
    <lineage>
        <taxon>Eukaryota</taxon>
        <taxon>Metazoa</taxon>
        <taxon>Spiralia</taxon>
        <taxon>Lophotrochozoa</taxon>
        <taxon>Mollusca</taxon>
        <taxon>Bivalvia</taxon>
        <taxon>Autobranchia</taxon>
        <taxon>Pteriomorphia</taxon>
        <taxon>Ostreida</taxon>
        <taxon>Ostreoidea</taxon>
        <taxon>Ostreidae</taxon>
        <taxon>Magallana</taxon>
    </lineage>
</organism>
<dbReference type="PANTHER" id="PTHR11958">
    <property type="entry name" value="SODIUM/DICARBOXYLATE SYMPORTER-RELATED"/>
    <property type="match status" value="1"/>
</dbReference>
<evidence type="ECO:0000256" key="1">
    <source>
        <dbReference type="ARBA" id="ARBA00004141"/>
    </source>
</evidence>
<evidence type="ECO:0000256" key="3">
    <source>
        <dbReference type="ARBA" id="ARBA00022692"/>
    </source>
</evidence>
<dbReference type="GO" id="GO:0005886">
    <property type="term" value="C:plasma membrane"/>
    <property type="evidence" value="ECO:0007669"/>
    <property type="project" value="TreeGrafter"/>
</dbReference>
<reference evidence="7" key="1">
    <citation type="submission" date="2022-08" db="UniProtKB">
        <authorList>
            <consortium name="EnsemblMetazoa"/>
        </authorList>
    </citation>
    <scope>IDENTIFICATION</scope>
    <source>
        <strain evidence="7">05x7-T-G4-1.051#20</strain>
    </source>
</reference>
<keyword evidence="5 6" id="KW-0472">Membrane</keyword>
<feature type="transmembrane region" description="Helical" evidence="6">
    <location>
        <begin position="230"/>
        <end position="251"/>
    </location>
</feature>
<feature type="transmembrane region" description="Helical" evidence="6">
    <location>
        <begin position="54"/>
        <end position="76"/>
    </location>
</feature>
<keyword evidence="8" id="KW-1185">Reference proteome</keyword>
<evidence type="ECO:0000313" key="8">
    <source>
        <dbReference type="Proteomes" id="UP000005408"/>
    </source>
</evidence>
<dbReference type="SUPFAM" id="SSF118215">
    <property type="entry name" value="Proton glutamate symport protein"/>
    <property type="match status" value="1"/>
</dbReference>
<dbReference type="EnsemblMetazoa" id="G6095.4">
    <property type="protein sequence ID" value="G6095.4:cds"/>
    <property type="gene ID" value="G6095"/>
</dbReference>
<feature type="transmembrane region" description="Helical" evidence="6">
    <location>
        <begin position="398"/>
        <end position="420"/>
    </location>
</feature>
<dbReference type="EnsemblMetazoa" id="G6095.1">
    <property type="protein sequence ID" value="G6095.1:cds"/>
    <property type="gene ID" value="G6095"/>
</dbReference>
<dbReference type="Gene3D" id="1.10.3860.10">
    <property type="entry name" value="Sodium:dicarboxylate symporter"/>
    <property type="match status" value="1"/>
</dbReference>
<evidence type="ECO:0000313" key="7">
    <source>
        <dbReference type="EnsemblMetazoa" id="G6095.3:cds"/>
    </source>
</evidence>
<feature type="transmembrane region" description="Helical" evidence="6">
    <location>
        <begin position="88"/>
        <end position="112"/>
    </location>
</feature>
<dbReference type="OMA" id="FWRHALE"/>
<accession>A0A8W8NJI5</accession>
<name>A0A8W8NJI5_MAGGI</name>
<evidence type="ECO:0000256" key="4">
    <source>
        <dbReference type="ARBA" id="ARBA00022989"/>
    </source>
</evidence>
<sequence>MSGAKMKCLDVVRTNLLVILTMVGVAFGFVVGFVAREYNPSASALMWIGMAGELYLRMLKSMIVPLIVSSVITGTASMDPKSNGKVSAVCFLFIMITNTMPTIIGSILVVAIKPGQGVANSKSQFNLTTNLETQDIFADLLRNLVPENLVSATFEQAQTKYDYEKIAKNISGNITETTVKSKSVGSAPSSNILGLVIVSAVFGLATSYMKEVGQPFKHFFSSATEIILRILRWLIWSTPVGSLSLIAKTIAGSQNLEDDMRKLGVYFGTVMTGLLVCGFLIQPITYFLISRKNPFKFWFSILQPTMIVFATSSTAIAIPESFECLEGKNGLDRRVTRFVVPLSAALGRCGSSMYITVSCLFVAQLVNVEIDFAKVVIVCILTSFSTLAVPSVTGASLITVVILLTALNIPAEAASLLFALEWFLDRFRSVVNYYIQTLGVVVTYEKCKATLPSLEELGTADGEEVKDVPSIEQEVEVPCTVVGINSEEKSEPEQSHL</sequence>